<organism evidence="3">
    <name type="scientific">Oryza sativa subsp. japonica</name>
    <name type="common">Rice</name>
    <dbReference type="NCBI Taxonomy" id="39947"/>
    <lineage>
        <taxon>Eukaryota</taxon>
        <taxon>Viridiplantae</taxon>
        <taxon>Streptophyta</taxon>
        <taxon>Embryophyta</taxon>
        <taxon>Tracheophyta</taxon>
        <taxon>Spermatophyta</taxon>
        <taxon>Magnoliopsida</taxon>
        <taxon>Liliopsida</taxon>
        <taxon>Poales</taxon>
        <taxon>Poaceae</taxon>
        <taxon>BOP clade</taxon>
        <taxon>Oryzoideae</taxon>
        <taxon>Oryzeae</taxon>
        <taxon>Oryzinae</taxon>
        <taxon>Oryza</taxon>
        <taxon>Oryza sativa</taxon>
    </lineage>
</organism>
<protein>
    <recommendedName>
        <fullName evidence="2">RIN4 pathogenic type III effector avirulence factor Avr cleavage site domain-containing protein</fullName>
    </recommendedName>
</protein>
<dbReference type="HOGENOM" id="CLU_1613341_0_0_1"/>
<evidence type="ECO:0000256" key="1">
    <source>
        <dbReference type="SAM" id="MobiDB-lite"/>
    </source>
</evidence>
<reference evidence="3" key="2">
    <citation type="submission" date="2008-12" db="EMBL/GenBank/DDBJ databases">
        <title>Improved gene annotation of the rice (Oryza sativa) genomes.</title>
        <authorList>
            <person name="Wang J."/>
            <person name="Li R."/>
            <person name="Fan W."/>
            <person name="Huang Q."/>
            <person name="Zhang J."/>
            <person name="Zhou Y."/>
            <person name="Hu Y."/>
            <person name="Zi S."/>
            <person name="Li J."/>
            <person name="Ni P."/>
            <person name="Zheng H."/>
            <person name="Zhang Y."/>
            <person name="Zhao M."/>
            <person name="Hao Q."/>
            <person name="McDermott J."/>
            <person name="Samudrala R."/>
            <person name="Kristiansen K."/>
            <person name="Wong G.K.-S."/>
        </authorList>
    </citation>
    <scope>NUCLEOTIDE SEQUENCE</scope>
</reference>
<reference evidence="3" key="1">
    <citation type="journal article" date="2005" name="PLoS Biol.">
        <title>The genomes of Oryza sativa: a history of duplications.</title>
        <authorList>
            <person name="Yu J."/>
            <person name="Wang J."/>
            <person name="Lin W."/>
            <person name="Li S."/>
            <person name="Li H."/>
            <person name="Zhou J."/>
            <person name="Ni P."/>
            <person name="Dong W."/>
            <person name="Hu S."/>
            <person name="Zeng C."/>
            <person name="Zhang J."/>
            <person name="Zhang Y."/>
            <person name="Li R."/>
            <person name="Xu Z."/>
            <person name="Li S."/>
            <person name="Li X."/>
            <person name="Zheng H."/>
            <person name="Cong L."/>
            <person name="Lin L."/>
            <person name="Yin J."/>
            <person name="Geng J."/>
            <person name="Li G."/>
            <person name="Shi J."/>
            <person name="Liu J."/>
            <person name="Lv H."/>
            <person name="Li J."/>
            <person name="Wang J."/>
            <person name="Deng Y."/>
            <person name="Ran L."/>
            <person name="Shi X."/>
            <person name="Wang X."/>
            <person name="Wu Q."/>
            <person name="Li C."/>
            <person name="Ren X."/>
            <person name="Wang J."/>
            <person name="Wang X."/>
            <person name="Li D."/>
            <person name="Liu D."/>
            <person name="Zhang X."/>
            <person name="Ji Z."/>
            <person name="Zhao W."/>
            <person name="Sun Y."/>
            <person name="Zhang Z."/>
            <person name="Bao J."/>
            <person name="Han Y."/>
            <person name="Dong L."/>
            <person name="Ji J."/>
            <person name="Chen P."/>
            <person name="Wu S."/>
            <person name="Liu J."/>
            <person name="Xiao Y."/>
            <person name="Bu D."/>
            <person name="Tan J."/>
            <person name="Yang L."/>
            <person name="Ye C."/>
            <person name="Zhang J."/>
            <person name="Xu J."/>
            <person name="Zhou Y."/>
            <person name="Yu Y."/>
            <person name="Zhang B."/>
            <person name="Zhuang S."/>
            <person name="Wei H."/>
            <person name="Liu B."/>
            <person name="Lei M."/>
            <person name="Yu H."/>
            <person name="Li Y."/>
            <person name="Xu H."/>
            <person name="Wei S."/>
            <person name="He X."/>
            <person name="Fang L."/>
            <person name="Zhang Z."/>
            <person name="Zhang Y."/>
            <person name="Huang X."/>
            <person name="Su Z."/>
            <person name="Tong W."/>
            <person name="Li J."/>
            <person name="Tong Z."/>
            <person name="Li S."/>
            <person name="Ye J."/>
            <person name="Wang L."/>
            <person name="Fang L."/>
            <person name="Lei T."/>
            <person name="Chen C."/>
            <person name="Chen H."/>
            <person name="Xu Z."/>
            <person name="Li H."/>
            <person name="Huang H."/>
            <person name="Zhang F."/>
            <person name="Xu H."/>
            <person name="Li N."/>
            <person name="Zhao C."/>
            <person name="Li S."/>
            <person name="Dong L."/>
            <person name="Huang Y."/>
            <person name="Li L."/>
            <person name="Xi Y."/>
            <person name="Qi Q."/>
            <person name="Li W."/>
            <person name="Zhang B."/>
            <person name="Hu W."/>
            <person name="Zhang Y."/>
            <person name="Tian X."/>
            <person name="Jiao Y."/>
            <person name="Liang X."/>
            <person name="Jin J."/>
            <person name="Gao L."/>
            <person name="Zheng W."/>
            <person name="Hao B."/>
            <person name="Liu S."/>
            <person name="Wang W."/>
            <person name="Yuan L."/>
            <person name="Cao M."/>
            <person name="McDermott J."/>
            <person name="Samudrala R."/>
            <person name="Wang J."/>
            <person name="Wong G.K."/>
            <person name="Yang H."/>
        </authorList>
    </citation>
    <scope>NUCLEOTIDE SEQUENCE [LARGE SCALE GENOMIC DNA]</scope>
</reference>
<dbReference type="EMBL" id="CM000148">
    <property type="protein sequence ID" value="EEE52102.1"/>
    <property type="molecule type" value="Genomic_DNA"/>
</dbReference>
<dbReference type="Pfam" id="PF05627">
    <property type="entry name" value="AvrRpt-cleavage"/>
    <property type="match status" value="2"/>
</dbReference>
<feature type="compositionally biased region" description="Polar residues" evidence="1">
    <location>
        <begin position="127"/>
        <end position="151"/>
    </location>
</feature>
<dbReference type="InterPro" id="IPR008700">
    <property type="entry name" value="TypeIII_avirulence_cleave"/>
</dbReference>
<evidence type="ECO:0000259" key="2">
    <source>
        <dbReference type="Pfam" id="PF05627"/>
    </source>
</evidence>
<feature type="domain" description="RIN4 pathogenic type III effector avirulence factor Avr cleavage site" evidence="2">
    <location>
        <begin position="5"/>
        <end position="35"/>
    </location>
</feature>
<dbReference type="PANTHER" id="PTHR33159:SF29">
    <property type="entry name" value="OS11G0482200 PROTEIN"/>
    <property type="match status" value="1"/>
</dbReference>
<evidence type="ECO:0000313" key="3">
    <source>
        <dbReference type="EMBL" id="EEE52102.1"/>
    </source>
</evidence>
<accession>B9GAP6</accession>
<feature type="region of interest" description="Disordered" evidence="1">
    <location>
        <begin position="1"/>
        <end position="165"/>
    </location>
</feature>
<dbReference type="Proteomes" id="UP000007752">
    <property type="component" value="Chromosome 11"/>
</dbReference>
<gene>
    <name evidence="3" type="ORF">OsJ_33895</name>
</gene>
<name>B9GAP6_ORYSJ</name>
<sequence>MAGKGGGHIPRFGDWKSSDGGTPYTVFFDDARKRKNAGGVVPPPSLARGDSAPPPSGHRTPPHGAGSSTPQRNKDPASRPRSQSAVGHGGGSVPAWGQWNEGNAGGGGAQQYTLMFDQIRDERRGSAPSTPTVEQLQRATPTRYNQHNQHANMRKNFDGFYPKDQYDSLTEVPLAKREFRH</sequence>
<proteinExistence type="predicted"/>
<dbReference type="InterPro" id="IPR040387">
    <property type="entry name" value="RIN4/NOI4"/>
</dbReference>
<dbReference type="AlphaFoldDB" id="B9GAP6"/>
<dbReference type="PANTHER" id="PTHR33159">
    <property type="entry name" value="RPM1-INTERACTING PROTEIN 4 (RIN4) FAMILY PROTEIN"/>
    <property type="match status" value="1"/>
</dbReference>
<feature type="domain" description="RIN4 pathogenic type III effector avirulence factor Avr cleavage site" evidence="2">
    <location>
        <begin position="89"/>
        <end position="124"/>
    </location>
</feature>